<dbReference type="InterPro" id="IPR011009">
    <property type="entry name" value="Kinase-like_dom_sf"/>
</dbReference>
<feature type="non-terminal residue" evidence="6">
    <location>
        <position position="76"/>
    </location>
</feature>
<evidence type="ECO:0000259" key="5">
    <source>
        <dbReference type="PROSITE" id="PS50011"/>
    </source>
</evidence>
<keyword evidence="4" id="KW-0067">ATP-binding</keyword>
<dbReference type="InterPro" id="IPR051931">
    <property type="entry name" value="PAK3-like"/>
</dbReference>
<dbReference type="AlphaFoldDB" id="A0A7K5BIX0"/>
<dbReference type="Gene3D" id="3.30.200.20">
    <property type="entry name" value="Phosphorylase Kinase, domain 1"/>
    <property type="match status" value="1"/>
</dbReference>
<evidence type="ECO:0000313" key="7">
    <source>
        <dbReference type="Proteomes" id="UP000529852"/>
    </source>
</evidence>
<sequence>QVAIKQVNLQQSKKQLLKEILLMRDKNHPNIVTYLDSYLVRGELWLVMEHMGGGSLANVVSEKIMTVGQIAAVCRE</sequence>
<dbReference type="InterPro" id="IPR000719">
    <property type="entry name" value="Prot_kinase_dom"/>
</dbReference>
<keyword evidence="7" id="KW-1185">Reference proteome</keyword>
<evidence type="ECO:0000256" key="2">
    <source>
        <dbReference type="ARBA" id="ARBA00012513"/>
    </source>
</evidence>
<evidence type="ECO:0000256" key="4">
    <source>
        <dbReference type="ARBA" id="ARBA00022840"/>
    </source>
</evidence>
<organism evidence="6 7">
    <name type="scientific">Furnarius figulus</name>
    <dbReference type="NCBI Taxonomy" id="463165"/>
    <lineage>
        <taxon>Eukaryota</taxon>
        <taxon>Metazoa</taxon>
        <taxon>Chordata</taxon>
        <taxon>Craniata</taxon>
        <taxon>Vertebrata</taxon>
        <taxon>Euteleostomi</taxon>
        <taxon>Archelosauria</taxon>
        <taxon>Archosauria</taxon>
        <taxon>Dinosauria</taxon>
        <taxon>Saurischia</taxon>
        <taxon>Theropoda</taxon>
        <taxon>Coelurosauria</taxon>
        <taxon>Aves</taxon>
        <taxon>Neognathae</taxon>
        <taxon>Neoaves</taxon>
        <taxon>Telluraves</taxon>
        <taxon>Australaves</taxon>
        <taxon>Passeriformes</taxon>
        <taxon>Furnariidae</taxon>
        <taxon>Furnarius</taxon>
    </lineage>
</organism>
<name>A0A7K5BIX0_9FURN</name>
<comment type="caution">
    <text evidence="6">The sequence shown here is derived from an EMBL/GenBank/DDBJ whole genome shotgun (WGS) entry which is preliminary data.</text>
</comment>
<keyword evidence="6" id="KW-0808">Transferase</keyword>
<protein>
    <recommendedName>
        <fullName evidence="2">non-specific serine/threonine protein kinase</fullName>
        <ecNumber evidence="2">2.7.11.1</ecNumber>
    </recommendedName>
</protein>
<dbReference type="PANTHER" id="PTHR45832:SF22">
    <property type="entry name" value="SERINE_THREONINE-PROTEIN KINASE SAMKA-RELATED"/>
    <property type="match status" value="1"/>
</dbReference>
<dbReference type="Pfam" id="PF00069">
    <property type="entry name" value="Pkinase"/>
    <property type="match status" value="1"/>
</dbReference>
<dbReference type="GO" id="GO:0005524">
    <property type="term" value="F:ATP binding"/>
    <property type="evidence" value="ECO:0007669"/>
    <property type="project" value="UniProtKB-KW"/>
</dbReference>
<reference evidence="6 7" key="1">
    <citation type="submission" date="2019-09" db="EMBL/GenBank/DDBJ databases">
        <title>Bird 10,000 Genomes (B10K) Project - Family phase.</title>
        <authorList>
            <person name="Zhang G."/>
        </authorList>
    </citation>
    <scope>NUCLEOTIDE SEQUENCE [LARGE SCALE GENOMIC DNA]</scope>
    <source>
        <strain evidence="6">B10K-DU-003-06</strain>
    </source>
</reference>
<keyword evidence="6" id="KW-0418">Kinase</keyword>
<accession>A0A7K5BIX0</accession>
<dbReference type="GO" id="GO:0004674">
    <property type="term" value="F:protein serine/threonine kinase activity"/>
    <property type="evidence" value="ECO:0007669"/>
    <property type="project" value="UniProtKB-EC"/>
</dbReference>
<dbReference type="EC" id="2.7.11.1" evidence="2"/>
<dbReference type="SUPFAM" id="SSF56112">
    <property type="entry name" value="Protein kinase-like (PK-like)"/>
    <property type="match status" value="1"/>
</dbReference>
<dbReference type="PROSITE" id="PS50011">
    <property type="entry name" value="PROTEIN_KINASE_DOM"/>
    <property type="match status" value="1"/>
</dbReference>
<dbReference type="EMBL" id="VYZD01003591">
    <property type="protein sequence ID" value="NWR95730.1"/>
    <property type="molecule type" value="Genomic_DNA"/>
</dbReference>
<feature type="non-terminal residue" evidence="6">
    <location>
        <position position="1"/>
    </location>
</feature>
<evidence type="ECO:0000256" key="3">
    <source>
        <dbReference type="ARBA" id="ARBA00022741"/>
    </source>
</evidence>
<proteinExistence type="inferred from homology"/>
<comment type="similarity">
    <text evidence="1">Belongs to the protein kinase superfamily. STE Ser/Thr protein kinase family. STE20 subfamily.</text>
</comment>
<dbReference type="PANTHER" id="PTHR45832">
    <property type="entry name" value="SERINE/THREONINE-PROTEIN KINASE SAMKA-RELATED-RELATED"/>
    <property type="match status" value="1"/>
</dbReference>
<dbReference type="Proteomes" id="UP000529852">
    <property type="component" value="Unassembled WGS sequence"/>
</dbReference>
<gene>
    <name evidence="6" type="primary">Pak3_3</name>
    <name evidence="6" type="ORF">FURFIG_R09439</name>
</gene>
<evidence type="ECO:0000256" key="1">
    <source>
        <dbReference type="ARBA" id="ARBA00008874"/>
    </source>
</evidence>
<evidence type="ECO:0000313" key="6">
    <source>
        <dbReference type="EMBL" id="NWR95730.1"/>
    </source>
</evidence>
<feature type="domain" description="Protein kinase" evidence="5">
    <location>
        <begin position="1"/>
        <end position="76"/>
    </location>
</feature>
<keyword evidence="3" id="KW-0547">Nucleotide-binding</keyword>